<comment type="caution">
    <text evidence="4">The sequence shown here is derived from an EMBL/GenBank/DDBJ whole genome shotgun (WGS) entry which is preliminary data.</text>
</comment>
<evidence type="ECO:0000256" key="1">
    <source>
        <dbReference type="ARBA" id="ARBA00023125"/>
    </source>
</evidence>
<dbReference type="Gene3D" id="1.10.357.10">
    <property type="entry name" value="Tetracycline Repressor, domain 2"/>
    <property type="match status" value="1"/>
</dbReference>
<dbReference type="Pfam" id="PF00440">
    <property type="entry name" value="TetR_N"/>
    <property type="match status" value="1"/>
</dbReference>
<accession>A0ABU7UU09</accession>
<proteinExistence type="predicted"/>
<dbReference type="InterPro" id="IPR009057">
    <property type="entry name" value="Homeodomain-like_sf"/>
</dbReference>
<gene>
    <name evidence="4" type="ORF">SJI18_18750</name>
</gene>
<dbReference type="Proteomes" id="UP001498469">
    <property type="component" value="Unassembled WGS sequence"/>
</dbReference>
<feature type="DNA-binding region" description="H-T-H motif" evidence="2">
    <location>
        <begin position="77"/>
        <end position="96"/>
    </location>
</feature>
<dbReference type="Gene3D" id="1.10.10.60">
    <property type="entry name" value="Homeodomain-like"/>
    <property type="match status" value="1"/>
</dbReference>
<dbReference type="PRINTS" id="PR00455">
    <property type="entry name" value="HTHTETR"/>
</dbReference>
<organism evidence="4 5">
    <name type="scientific">Clostridium frigoriphilum</name>
    <dbReference type="NCBI Taxonomy" id="443253"/>
    <lineage>
        <taxon>Bacteria</taxon>
        <taxon>Bacillati</taxon>
        <taxon>Bacillota</taxon>
        <taxon>Clostridia</taxon>
        <taxon>Eubacteriales</taxon>
        <taxon>Clostridiaceae</taxon>
        <taxon>Clostridium</taxon>
    </lineage>
</organism>
<dbReference type="EMBL" id="JAZHFS010000022">
    <property type="protein sequence ID" value="MEF2114339.1"/>
    <property type="molecule type" value="Genomic_DNA"/>
</dbReference>
<evidence type="ECO:0000313" key="4">
    <source>
        <dbReference type="EMBL" id="MEF2114339.1"/>
    </source>
</evidence>
<sequence>MCKIIKSCLSGGNKVVIKIGKLYNNIETFKARKIINLFTILNITRERGYYFMSNDVKQKILDAAMEIVSKEKISGTRMRMIAQEANMSQSNLHYHFTSKNDILISLLDKMQEEFSNDRKNYISLENKTVNQNIRGFFDQKKNDILNKKKFDYTQIDYWVQGTVNEEIRLKFQNTFEIWRESIREVLSKGDQIEDTDQKYLDMLPYLTVSLMLGASLQYLIDEGKFDLDEYFNLAEKMIFGKIIRK</sequence>
<reference evidence="4 5" key="1">
    <citation type="submission" date="2023-11" db="EMBL/GenBank/DDBJ databases">
        <title>Draft genome sequence of a psychrophilic Clostridium strain from permafrost water brine.</title>
        <authorList>
            <person name="Shcherbakova V.A."/>
            <person name="Trubitsyn V.E."/>
            <person name="Zakharyuk A.G."/>
        </authorList>
    </citation>
    <scope>NUCLEOTIDE SEQUENCE [LARGE SCALE GENOMIC DNA]</scope>
    <source>
        <strain evidence="4 5">14F</strain>
    </source>
</reference>
<evidence type="ECO:0000259" key="3">
    <source>
        <dbReference type="PROSITE" id="PS50977"/>
    </source>
</evidence>
<name>A0ABU7UU09_9CLOT</name>
<protein>
    <submittedName>
        <fullName evidence="4">TetR/AcrR family transcriptional regulator</fullName>
    </submittedName>
</protein>
<keyword evidence="1 2" id="KW-0238">DNA-binding</keyword>
<dbReference type="RefSeq" id="WP_253201844.1">
    <property type="nucleotide sequence ID" value="NZ_JAZHFS010000022.1"/>
</dbReference>
<keyword evidence="5" id="KW-1185">Reference proteome</keyword>
<dbReference type="PANTHER" id="PTHR43479:SF11">
    <property type="entry name" value="ACREF_ENVCD OPERON REPRESSOR-RELATED"/>
    <property type="match status" value="1"/>
</dbReference>
<dbReference type="SUPFAM" id="SSF46689">
    <property type="entry name" value="Homeodomain-like"/>
    <property type="match status" value="1"/>
</dbReference>
<evidence type="ECO:0000256" key="2">
    <source>
        <dbReference type="PROSITE-ProRule" id="PRU00335"/>
    </source>
</evidence>
<dbReference type="PROSITE" id="PS50977">
    <property type="entry name" value="HTH_TETR_2"/>
    <property type="match status" value="1"/>
</dbReference>
<evidence type="ECO:0000313" key="5">
    <source>
        <dbReference type="Proteomes" id="UP001498469"/>
    </source>
</evidence>
<dbReference type="PANTHER" id="PTHR43479">
    <property type="entry name" value="ACREF/ENVCD OPERON REPRESSOR-RELATED"/>
    <property type="match status" value="1"/>
</dbReference>
<feature type="domain" description="HTH tetR-type" evidence="3">
    <location>
        <begin position="54"/>
        <end position="114"/>
    </location>
</feature>
<dbReference type="InterPro" id="IPR050624">
    <property type="entry name" value="HTH-type_Tx_Regulator"/>
</dbReference>
<dbReference type="InterPro" id="IPR001647">
    <property type="entry name" value="HTH_TetR"/>
</dbReference>